<name>A0A4R6X9L6_9GAMM</name>
<evidence type="ECO:0000313" key="3">
    <source>
        <dbReference type="EMBL" id="TDR15842.1"/>
    </source>
</evidence>
<dbReference type="RefSeq" id="WP_133560587.1">
    <property type="nucleotide sequence ID" value="NZ_SNZA01000001.1"/>
</dbReference>
<evidence type="ECO:0000313" key="4">
    <source>
        <dbReference type="Proteomes" id="UP000295729"/>
    </source>
</evidence>
<gene>
    <name evidence="3" type="ORF">C8D85_1219</name>
</gene>
<keyword evidence="2" id="KW-0472">Membrane</keyword>
<dbReference type="OrthoDB" id="6101862at2"/>
<evidence type="ECO:0000256" key="1">
    <source>
        <dbReference type="SAM" id="Coils"/>
    </source>
</evidence>
<reference evidence="3 4" key="1">
    <citation type="submission" date="2019-03" db="EMBL/GenBank/DDBJ databases">
        <title>Genomic Encyclopedia of Type Strains, Phase IV (KMG-IV): sequencing the most valuable type-strain genomes for metagenomic binning, comparative biology and taxonomic classification.</title>
        <authorList>
            <person name="Goeker M."/>
        </authorList>
    </citation>
    <scope>NUCLEOTIDE SEQUENCE [LARGE SCALE GENOMIC DNA]</scope>
    <source>
        <strain evidence="3 4">DSM 5604</strain>
    </source>
</reference>
<dbReference type="Proteomes" id="UP000295729">
    <property type="component" value="Unassembled WGS sequence"/>
</dbReference>
<accession>A0A4R6X9L6</accession>
<keyword evidence="4" id="KW-1185">Reference proteome</keyword>
<organism evidence="3 4">
    <name type="scientific">Marinomonas communis</name>
    <dbReference type="NCBI Taxonomy" id="28254"/>
    <lineage>
        <taxon>Bacteria</taxon>
        <taxon>Pseudomonadati</taxon>
        <taxon>Pseudomonadota</taxon>
        <taxon>Gammaproteobacteria</taxon>
        <taxon>Oceanospirillales</taxon>
        <taxon>Oceanospirillaceae</taxon>
        <taxon>Marinomonas</taxon>
    </lineage>
</organism>
<keyword evidence="1" id="KW-0175">Coiled coil</keyword>
<keyword evidence="2" id="KW-0812">Transmembrane</keyword>
<evidence type="ECO:0008006" key="5">
    <source>
        <dbReference type="Google" id="ProtNLM"/>
    </source>
</evidence>
<feature type="coiled-coil region" evidence="1">
    <location>
        <begin position="180"/>
        <end position="223"/>
    </location>
</feature>
<keyword evidence="2" id="KW-1133">Transmembrane helix</keyword>
<evidence type="ECO:0000256" key="2">
    <source>
        <dbReference type="SAM" id="Phobius"/>
    </source>
</evidence>
<feature type="transmembrane region" description="Helical" evidence="2">
    <location>
        <begin position="6"/>
        <end position="27"/>
    </location>
</feature>
<dbReference type="EMBL" id="SNZA01000001">
    <property type="protein sequence ID" value="TDR15842.1"/>
    <property type="molecule type" value="Genomic_DNA"/>
</dbReference>
<sequence length="232" mass="25996">MSTSFLITIVVSAALALGVVLVCIGLLRYYQQRQAQQQLELEQLEKRCGRIADLLNIITDRYIPLTTKLVLVEYLVASISTLIRHKMGRSLEPELPGFIQLLEELKISQQATLKDRVQTHVQLSQVQQGLQALPLLLRGLVTNDLLDKATAKDQVTQIRFFFHLAHHDLLVKEADGCLELDKKAAALDKLRQALAEMEKVASFEQAGQVIESLNGTIQRIENELFGKSARVS</sequence>
<proteinExistence type="predicted"/>
<dbReference type="AlphaFoldDB" id="A0A4R6X9L6"/>
<comment type="caution">
    <text evidence="3">The sequence shown here is derived from an EMBL/GenBank/DDBJ whole genome shotgun (WGS) entry which is preliminary data.</text>
</comment>
<protein>
    <recommendedName>
        <fullName evidence="5">Transmembrane protein</fullName>
    </recommendedName>
</protein>